<accession>A0AAX6T9Q6</accession>
<evidence type="ECO:0000313" key="2">
    <source>
        <dbReference type="Proteomes" id="UP000694906"/>
    </source>
</evidence>
<dbReference type="Proteomes" id="UP000694906">
    <property type="component" value="Unplaced"/>
</dbReference>
<feature type="compositionally biased region" description="Low complexity" evidence="1">
    <location>
        <begin position="1"/>
        <end position="21"/>
    </location>
</feature>
<feature type="region of interest" description="Disordered" evidence="1">
    <location>
        <begin position="69"/>
        <end position="103"/>
    </location>
</feature>
<evidence type="ECO:0000313" key="3">
    <source>
        <dbReference type="RefSeq" id="XP_021116647.1"/>
    </source>
</evidence>
<feature type="region of interest" description="Disordered" evidence="1">
    <location>
        <begin position="1"/>
        <end position="46"/>
    </location>
</feature>
<protein>
    <submittedName>
        <fullName evidence="3">Uncharacterized protein LOC110349949</fullName>
    </submittedName>
</protein>
<reference evidence="3" key="1">
    <citation type="submission" date="2025-08" db="UniProtKB">
        <authorList>
            <consortium name="RefSeq"/>
        </authorList>
    </citation>
    <scope>IDENTIFICATION</scope>
</reference>
<organism evidence="2 3">
    <name type="scientific">Heterocephalus glaber</name>
    <name type="common">Naked mole rat</name>
    <dbReference type="NCBI Taxonomy" id="10181"/>
    <lineage>
        <taxon>Eukaryota</taxon>
        <taxon>Metazoa</taxon>
        <taxon>Chordata</taxon>
        <taxon>Craniata</taxon>
        <taxon>Vertebrata</taxon>
        <taxon>Euteleostomi</taxon>
        <taxon>Mammalia</taxon>
        <taxon>Eutheria</taxon>
        <taxon>Euarchontoglires</taxon>
        <taxon>Glires</taxon>
        <taxon>Rodentia</taxon>
        <taxon>Hystricomorpha</taxon>
        <taxon>Bathyergidae</taxon>
        <taxon>Heterocephalus</taxon>
    </lineage>
</organism>
<dbReference type="GeneID" id="110349949"/>
<gene>
    <name evidence="3" type="primary">LOC110349949</name>
</gene>
<dbReference type="RefSeq" id="XP_021116647.1">
    <property type="nucleotide sequence ID" value="XM_021260988.1"/>
</dbReference>
<sequence length="220" mass="23224">MTGAEAAPSPPQAAASKVPAACDAATQRPPPRPHLANPSSGRATPEHFLFPSKVAARARLTSARDCLTSARDRLTSGQREPYIRRGHASHPPGAASRTPRVPGNCSSRAPPFLPALCFLSRGPCSSTSSASLSCPTLAFRGRSGAPRLLLTSPVLRHCLGEAARPRLCDAVTALQFHSGASLDSSCHYPVNVTFPARGHIHCRQAECGVCFDSQREEEGK</sequence>
<name>A0AAX6T9Q6_HETGA</name>
<proteinExistence type="predicted"/>
<dbReference type="AlphaFoldDB" id="A0AAX6T9Q6"/>
<keyword evidence="2" id="KW-1185">Reference proteome</keyword>
<evidence type="ECO:0000256" key="1">
    <source>
        <dbReference type="SAM" id="MobiDB-lite"/>
    </source>
</evidence>